<dbReference type="Proteomes" id="UP000825729">
    <property type="component" value="Unassembled WGS sequence"/>
</dbReference>
<proteinExistence type="predicted"/>
<comment type="caution">
    <text evidence="3">The sequence shown here is derived from an EMBL/GenBank/DDBJ whole genome shotgun (WGS) entry which is preliminary data.</text>
</comment>
<dbReference type="PROSITE" id="PS52045">
    <property type="entry name" value="NEPROSIN_PEP_CD"/>
    <property type="match status" value="1"/>
</dbReference>
<evidence type="ECO:0000259" key="2">
    <source>
        <dbReference type="PROSITE" id="PS52045"/>
    </source>
</evidence>
<dbReference type="PANTHER" id="PTHR31589">
    <property type="entry name" value="PROTEIN, PUTATIVE (DUF239)-RELATED-RELATED"/>
    <property type="match status" value="1"/>
</dbReference>
<dbReference type="InterPro" id="IPR053168">
    <property type="entry name" value="Glutamic_endopeptidase"/>
</dbReference>
<organism evidence="3 4">
    <name type="scientific">Aristolochia fimbriata</name>
    <name type="common">White veined hardy Dutchman's pipe vine</name>
    <dbReference type="NCBI Taxonomy" id="158543"/>
    <lineage>
        <taxon>Eukaryota</taxon>
        <taxon>Viridiplantae</taxon>
        <taxon>Streptophyta</taxon>
        <taxon>Embryophyta</taxon>
        <taxon>Tracheophyta</taxon>
        <taxon>Spermatophyta</taxon>
        <taxon>Magnoliopsida</taxon>
        <taxon>Magnoliidae</taxon>
        <taxon>Piperales</taxon>
        <taxon>Aristolochiaceae</taxon>
        <taxon>Aristolochia</taxon>
    </lineage>
</organism>
<protein>
    <recommendedName>
        <fullName evidence="2">Neprosin PEP catalytic domain-containing protein</fullName>
    </recommendedName>
</protein>
<feature type="signal peptide" evidence="1">
    <location>
        <begin position="1"/>
        <end position="35"/>
    </location>
</feature>
<feature type="domain" description="Neprosin PEP catalytic" evidence="2">
    <location>
        <begin position="163"/>
        <end position="415"/>
    </location>
</feature>
<dbReference type="AlphaFoldDB" id="A0AAV7F735"/>
<sequence>MKKKPTDLAGYRFGRAALVVVFLFLALSHIGEVEARRPWKNGGGSTRAHKFAVKTMKSADGDIIDCVDIYKQPAFDHPALKNHTIQREPDVYPSGFEPVAEKATASVRQLQRFEKCPQGTIPLLRNRLEVDYSAGHHVLARSGGRAAHMDVDAYGTSSTASESSPNAGHEYAVVSTASGGQYYGAKAVINLWNPSVEGEREFSLSQLWVLGGSYTTNDLNSVEAGWMVHPYLYGDSQTRLFIYWTNSAYQGPGCYNLKCAGFVQTSTEVAMGAAFNPSTYGGEQQELILTVFKDKSSGNWWLMVGESQVGYWPASLFNTLADSASMVQWGGEIVNDRTTGRHTATDMGSGHFPTEGSGKASYFKNIQVVDGSNALTSPPPGLGRVVTNAQCYDMEIEAGGSSFNYGGPGLSDECP</sequence>
<evidence type="ECO:0000313" key="3">
    <source>
        <dbReference type="EMBL" id="KAG9455597.1"/>
    </source>
</evidence>
<dbReference type="Pfam" id="PF14365">
    <property type="entry name" value="Neprosin_AP"/>
    <property type="match status" value="1"/>
</dbReference>
<keyword evidence="1" id="KW-0732">Signal</keyword>
<dbReference type="Pfam" id="PF03080">
    <property type="entry name" value="Neprosin"/>
    <property type="match status" value="1"/>
</dbReference>
<keyword evidence="4" id="KW-1185">Reference proteome</keyword>
<evidence type="ECO:0000313" key="4">
    <source>
        <dbReference type="Proteomes" id="UP000825729"/>
    </source>
</evidence>
<dbReference type="EMBL" id="JAINDJ010000002">
    <property type="protein sequence ID" value="KAG9455597.1"/>
    <property type="molecule type" value="Genomic_DNA"/>
</dbReference>
<gene>
    <name evidence="3" type="ORF">H6P81_000105</name>
</gene>
<dbReference type="Gene3D" id="3.90.1320.10">
    <property type="entry name" value="Outer-capsid protein sigma 3, large lobe"/>
    <property type="match status" value="1"/>
</dbReference>
<dbReference type="PANTHER" id="PTHR31589:SF24">
    <property type="entry name" value="OS07G0205500 PROTEIN"/>
    <property type="match status" value="1"/>
</dbReference>
<reference evidence="3 4" key="1">
    <citation type="submission" date="2021-07" db="EMBL/GenBank/DDBJ databases">
        <title>The Aristolochia fimbriata genome: insights into angiosperm evolution, floral development and chemical biosynthesis.</title>
        <authorList>
            <person name="Jiao Y."/>
        </authorList>
    </citation>
    <scope>NUCLEOTIDE SEQUENCE [LARGE SCALE GENOMIC DNA]</scope>
    <source>
        <strain evidence="3">IBCAS-2021</strain>
        <tissue evidence="3">Leaf</tissue>
    </source>
</reference>
<accession>A0AAV7F735</accession>
<evidence type="ECO:0000256" key="1">
    <source>
        <dbReference type="SAM" id="SignalP"/>
    </source>
</evidence>
<name>A0AAV7F735_ARIFI</name>
<feature type="chain" id="PRO_5043350120" description="Neprosin PEP catalytic domain-containing protein" evidence="1">
    <location>
        <begin position="36"/>
        <end position="415"/>
    </location>
</feature>
<dbReference type="InterPro" id="IPR004314">
    <property type="entry name" value="Neprosin"/>
</dbReference>
<dbReference type="InterPro" id="IPR025521">
    <property type="entry name" value="Neprosin_propep"/>
</dbReference>